<feature type="compositionally biased region" description="Polar residues" evidence="13">
    <location>
        <begin position="10"/>
        <end position="24"/>
    </location>
</feature>
<sequence>MPKKKAALTTRHTQTYATAPTKSNVFPVPGPNATRAGGSLPPPPPPNAKPRKSLTRRILSPLLLLTLAFYGVSVPLGYFSLRYRDFLVEAVPGGEQIGDLLDEIQVQRAVARPDAATAPGKAPLAKGKETELTRYAESRAQAEGWKVKKPEPTDPELARAEIQQRLAANAEKAKAKAADVVAAAKARAGEAKHAVQDKAAAVEDKVKQAGAAVIETVANAPHAADQAVHKTEAVLADVAHKAQAEGAKLVDAVAPKVDEKSTSLPIYAQRPRDVDANPVPPKQPAVKKEPYVGPPLPIGFEPAPGFELPRAPPTPKGEIKPAAPPPAPLPLVAPALKEVTSSEPMLGQLASTIDSLAKYVEKEDATVSASAANVLSGAQKDIKSLAARLEAIKQQEEEKLQAQLKQQASKYSNLLVKAEKDLVDRLDTQEEDWKKAFDDERARLVDAYKQKLEAELATQQELIDQRLKEEVVAQGIELQRRWVSEIKMRVEQERGGRLAKLEELESGVRKLEKVARENEEALGEAQRARKIFTAVKALEHKVESGLPFANELATLQRLAQPSSSSASSSPSDSTADSLVALALSTIPAEAASSGIASFPALSARFSDSVAPQLKKVSLLPEHGAGVLAYLTSALASHALFEKEGWADGKDLVSTVARVKFWLANKDLDLAAREVNTLTGWPKALAADWLKQARQHLEVKQALDVAEREATAENLKAI</sequence>
<name>A0A9P6W679_RHOMI</name>
<comment type="subunit">
    <text evidence="11">Component of the mitochondrial contact site and cristae organizing system (MICOS) complex.</text>
</comment>
<feature type="coiled-coil region" evidence="12">
    <location>
        <begin position="375"/>
        <end position="421"/>
    </location>
</feature>
<evidence type="ECO:0000256" key="5">
    <source>
        <dbReference type="ARBA" id="ARBA00022792"/>
    </source>
</evidence>
<evidence type="ECO:0000256" key="9">
    <source>
        <dbReference type="ARBA" id="ARBA00023136"/>
    </source>
</evidence>
<evidence type="ECO:0000256" key="8">
    <source>
        <dbReference type="ARBA" id="ARBA00023128"/>
    </source>
</evidence>
<dbReference type="PANTHER" id="PTHR15415">
    <property type="entry name" value="MITOFILIN"/>
    <property type="match status" value="1"/>
</dbReference>
<comment type="subcellular location">
    <subcellularLocation>
        <location evidence="1 11">Mitochondrion inner membrane</location>
        <topology evidence="1 11">Single-pass membrane protein</topology>
    </subcellularLocation>
</comment>
<keyword evidence="8 11" id="KW-0496">Mitochondrion</keyword>
<evidence type="ECO:0000256" key="2">
    <source>
        <dbReference type="ARBA" id="ARBA00010877"/>
    </source>
</evidence>
<evidence type="ECO:0000256" key="3">
    <source>
        <dbReference type="ARBA" id="ARBA00018116"/>
    </source>
</evidence>
<keyword evidence="6 11" id="KW-1133">Transmembrane helix</keyword>
<evidence type="ECO:0000256" key="11">
    <source>
        <dbReference type="RuleBase" id="RU363000"/>
    </source>
</evidence>
<evidence type="ECO:0000256" key="4">
    <source>
        <dbReference type="ARBA" id="ARBA00022692"/>
    </source>
</evidence>
<feature type="region of interest" description="Disordered" evidence="13">
    <location>
        <begin position="272"/>
        <end position="292"/>
    </location>
</feature>
<reference evidence="14 15" key="1">
    <citation type="submission" date="2020-11" db="EMBL/GenBank/DDBJ databases">
        <title>Kefir isolates.</title>
        <authorList>
            <person name="Marcisauskas S."/>
            <person name="Kim Y."/>
            <person name="Blasche S."/>
        </authorList>
    </citation>
    <scope>NUCLEOTIDE SEQUENCE [LARGE SCALE GENOMIC DNA]</scope>
    <source>
        <strain evidence="14 15">KR</strain>
    </source>
</reference>
<keyword evidence="5 11" id="KW-0999">Mitochondrion inner membrane</keyword>
<keyword evidence="15" id="KW-1185">Reference proteome</keyword>
<dbReference type="InterPro" id="IPR019133">
    <property type="entry name" value="MIC60"/>
</dbReference>
<protein>
    <recommendedName>
        <fullName evidence="3 11">MICOS complex subunit MIC60</fullName>
    </recommendedName>
    <alternativeName>
        <fullName evidence="11">Mitofilin</fullName>
    </alternativeName>
</protein>
<comment type="caution">
    <text evidence="14">The sequence shown here is derived from an EMBL/GenBank/DDBJ whole genome shotgun (WGS) entry which is preliminary data.</text>
</comment>
<evidence type="ECO:0000256" key="1">
    <source>
        <dbReference type="ARBA" id="ARBA00004434"/>
    </source>
</evidence>
<dbReference type="Proteomes" id="UP000777482">
    <property type="component" value="Unassembled WGS sequence"/>
</dbReference>
<dbReference type="PANTHER" id="PTHR15415:SF7">
    <property type="entry name" value="MICOS COMPLEX SUBUNIT MIC60"/>
    <property type="match status" value="1"/>
</dbReference>
<dbReference type="GO" id="GO:0061617">
    <property type="term" value="C:MICOS complex"/>
    <property type="evidence" value="ECO:0007669"/>
    <property type="project" value="TreeGrafter"/>
</dbReference>
<dbReference type="EMBL" id="PUHQ01000011">
    <property type="protein sequence ID" value="KAG0665036.1"/>
    <property type="molecule type" value="Genomic_DNA"/>
</dbReference>
<dbReference type="Pfam" id="PF09731">
    <property type="entry name" value="Mitofilin"/>
    <property type="match status" value="2"/>
</dbReference>
<dbReference type="GO" id="GO:0042407">
    <property type="term" value="P:cristae formation"/>
    <property type="evidence" value="ECO:0007669"/>
    <property type="project" value="TreeGrafter"/>
</dbReference>
<accession>A0A9P6W679</accession>
<evidence type="ECO:0000313" key="14">
    <source>
        <dbReference type="EMBL" id="KAG0665036.1"/>
    </source>
</evidence>
<keyword evidence="4 11" id="KW-0812">Transmembrane</keyword>
<dbReference type="OrthoDB" id="10261039at2759"/>
<comment type="similarity">
    <text evidence="2 11">Belongs to the MICOS complex subunit Mic60 family.</text>
</comment>
<evidence type="ECO:0000256" key="7">
    <source>
        <dbReference type="ARBA" id="ARBA00023054"/>
    </source>
</evidence>
<organism evidence="14 15">
    <name type="scientific">Rhodotorula mucilaginosa</name>
    <name type="common">Yeast</name>
    <name type="synonym">Rhodotorula rubra</name>
    <dbReference type="NCBI Taxonomy" id="5537"/>
    <lineage>
        <taxon>Eukaryota</taxon>
        <taxon>Fungi</taxon>
        <taxon>Dikarya</taxon>
        <taxon>Basidiomycota</taxon>
        <taxon>Pucciniomycotina</taxon>
        <taxon>Microbotryomycetes</taxon>
        <taxon>Sporidiobolales</taxon>
        <taxon>Sporidiobolaceae</taxon>
        <taxon>Rhodotorula</taxon>
    </lineage>
</organism>
<evidence type="ECO:0000256" key="6">
    <source>
        <dbReference type="ARBA" id="ARBA00022989"/>
    </source>
</evidence>
<keyword evidence="7 12" id="KW-0175">Coiled coil</keyword>
<evidence type="ECO:0000256" key="13">
    <source>
        <dbReference type="SAM" id="MobiDB-lite"/>
    </source>
</evidence>
<comment type="function">
    <text evidence="10">Component of the MICOS complex, a large protein complex of the mitochondrial inner membrane that plays crucial roles in the maintenance of crista junctions, inner membrane architecture, and formation of contact sites to the outer membrane. Plays a role in keeping cristae membranes connected to the inner boundary membrane. Also promotes protein import via the mitochondrial intermembrane space assembly (MIA) pathway.</text>
</comment>
<feature type="coiled-coil region" evidence="12">
    <location>
        <begin position="501"/>
        <end position="531"/>
    </location>
</feature>
<keyword evidence="9 11" id="KW-0472">Membrane</keyword>
<evidence type="ECO:0000313" key="15">
    <source>
        <dbReference type="Proteomes" id="UP000777482"/>
    </source>
</evidence>
<evidence type="ECO:0000256" key="10">
    <source>
        <dbReference type="ARBA" id="ARBA00025571"/>
    </source>
</evidence>
<proteinExistence type="inferred from homology"/>
<gene>
    <name evidence="14" type="primary">FCJ1</name>
    <name evidence="14" type="ORF">C6P46_000662</name>
</gene>
<feature type="transmembrane region" description="Helical" evidence="11">
    <location>
        <begin position="58"/>
        <end position="79"/>
    </location>
</feature>
<evidence type="ECO:0000256" key="12">
    <source>
        <dbReference type="SAM" id="Coils"/>
    </source>
</evidence>
<dbReference type="AlphaFoldDB" id="A0A9P6W679"/>
<feature type="region of interest" description="Disordered" evidence="13">
    <location>
        <begin position="1"/>
        <end position="52"/>
    </location>
</feature>